<feature type="chain" id="PRO_5041934801" evidence="1">
    <location>
        <begin position="19"/>
        <end position="535"/>
    </location>
</feature>
<keyword evidence="3" id="KW-1185">Reference proteome</keyword>
<evidence type="ECO:0000256" key="1">
    <source>
        <dbReference type="SAM" id="SignalP"/>
    </source>
</evidence>
<evidence type="ECO:0000313" key="2">
    <source>
        <dbReference type="EMBL" id="KAH8700903.1"/>
    </source>
</evidence>
<dbReference type="InterPro" id="IPR053143">
    <property type="entry name" value="Arylsulfate_ST"/>
</dbReference>
<dbReference type="PANTHER" id="PTHR35340">
    <property type="entry name" value="PQQ ENZYME REPEAT PROTEIN-RELATED"/>
    <property type="match status" value="1"/>
</dbReference>
<dbReference type="AlphaFoldDB" id="A0AAD4KU36"/>
<keyword evidence="1" id="KW-0732">Signal</keyword>
<dbReference type="RefSeq" id="XP_046074609.1">
    <property type="nucleotide sequence ID" value="XM_046218100.1"/>
</dbReference>
<dbReference type="PANTHER" id="PTHR35340:SF5">
    <property type="entry name" value="ASST-DOMAIN-CONTAINING PROTEIN"/>
    <property type="match status" value="1"/>
</dbReference>
<proteinExistence type="predicted"/>
<sequence length="535" mass="59748">MAFYLWLLGVVWTSFAQADVEPYYASADYDKGEFGPWPLQSYKSSSLVGPVVNYLFRAEECNKDGKYTFITPRGYSVPQAGPLILDKHGSLVWTKGYGPSYDFNVQRYKGENYLTFWVGNDDLVGHGSGSYYMLDSSYKEAYKVSGANGKAADLHEFRIIHENTAVLTLYNVLPANLSSMGGPENGYIWDSGFQELNIETGEAIFEWWASAYFGYDEAYRGIEGEGEEKNTAWDYFHINSVDKDQDGNYLISSRYMNCLTYINGTSGDIIWKLGGKHNMFVDLSGGAATNISWQHDARFQKNDTAITLFDNASRGSDGFSVGDGTSEEYSSRGLYLDIDKTNLTVKVRYTYWNPRGITSISQGSVQLLEDDRVIVGYGINAAWTEYTLDGQVLCDVHFGPESGFGTKDIVSYRASRHAWVGKPKTLPDIAVHDHKIYVSWNGATEVADWVLEGAKTKMSTAEYHVIVSQPKDGFETVILVPENPSYRFIRARGLDRSGYFLGHTKVMAENGPLEMKIGLYGATIIIQTVDTSDLS</sequence>
<dbReference type="InterPro" id="IPR039535">
    <property type="entry name" value="ASST-like"/>
</dbReference>
<dbReference type="Pfam" id="PF14269">
    <property type="entry name" value="Arylsulfotran_2"/>
    <property type="match status" value="1"/>
</dbReference>
<reference evidence="2" key="1">
    <citation type="submission" date="2021-12" db="EMBL/GenBank/DDBJ databases">
        <title>Convergent genome expansion in fungi linked to evolution of root-endophyte symbiosis.</title>
        <authorList>
            <consortium name="DOE Joint Genome Institute"/>
            <person name="Ke Y.-H."/>
            <person name="Bonito G."/>
            <person name="Liao H.-L."/>
            <person name="Looney B."/>
            <person name="Rojas-Flechas A."/>
            <person name="Nash J."/>
            <person name="Hameed K."/>
            <person name="Schadt C."/>
            <person name="Martin F."/>
            <person name="Crous P.W."/>
            <person name="Miettinen O."/>
            <person name="Magnuson J.K."/>
            <person name="Labbe J."/>
            <person name="Jacobson D."/>
            <person name="Doktycz M.J."/>
            <person name="Veneault-Fourrey C."/>
            <person name="Kuo A."/>
            <person name="Mondo S."/>
            <person name="Calhoun S."/>
            <person name="Riley R."/>
            <person name="Ohm R."/>
            <person name="LaButti K."/>
            <person name="Andreopoulos B."/>
            <person name="Pangilinan J."/>
            <person name="Nolan M."/>
            <person name="Tritt A."/>
            <person name="Clum A."/>
            <person name="Lipzen A."/>
            <person name="Daum C."/>
            <person name="Barry K."/>
            <person name="Grigoriev I.V."/>
            <person name="Vilgalys R."/>
        </authorList>
    </citation>
    <scope>NUCLEOTIDE SEQUENCE</scope>
    <source>
        <strain evidence="2">PMI_201</strain>
    </source>
</reference>
<accession>A0AAD4KU36</accession>
<protein>
    <submittedName>
        <fullName evidence="2">ASST-domain-containing protein</fullName>
    </submittedName>
</protein>
<gene>
    <name evidence="2" type="ORF">BGW36DRAFT_395893</name>
</gene>
<evidence type="ECO:0000313" key="3">
    <source>
        <dbReference type="Proteomes" id="UP001201262"/>
    </source>
</evidence>
<dbReference type="GeneID" id="70248387"/>
<comment type="caution">
    <text evidence="2">The sequence shown here is derived from an EMBL/GenBank/DDBJ whole genome shotgun (WGS) entry which is preliminary data.</text>
</comment>
<dbReference type="Proteomes" id="UP001201262">
    <property type="component" value="Unassembled WGS sequence"/>
</dbReference>
<dbReference type="EMBL" id="JAJTJA010000004">
    <property type="protein sequence ID" value="KAH8700903.1"/>
    <property type="molecule type" value="Genomic_DNA"/>
</dbReference>
<name>A0AAD4KU36_9EURO</name>
<feature type="signal peptide" evidence="1">
    <location>
        <begin position="1"/>
        <end position="18"/>
    </location>
</feature>
<organism evidence="2 3">
    <name type="scientific">Talaromyces proteolyticus</name>
    <dbReference type="NCBI Taxonomy" id="1131652"/>
    <lineage>
        <taxon>Eukaryota</taxon>
        <taxon>Fungi</taxon>
        <taxon>Dikarya</taxon>
        <taxon>Ascomycota</taxon>
        <taxon>Pezizomycotina</taxon>
        <taxon>Eurotiomycetes</taxon>
        <taxon>Eurotiomycetidae</taxon>
        <taxon>Eurotiales</taxon>
        <taxon>Trichocomaceae</taxon>
        <taxon>Talaromyces</taxon>
        <taxon>Talaromyces sect. Bacilispori</taxon>
    </lineage>
</organism>